<proteinExistence type="predicted"/>
<feature type="domain" description="PDZ" evidence="2">
    <location>
        <begin position="180"/>
        <end position="223"/>
    </location>
</feature>
<dbReference type="PROSITE" id="PS50106">
    <property type="entry name" value="PDZ"/>
    <property type="match status" value="1"/>
</dbReference>
<dbReference type="STRING" id="634430.SAMN04488241_108149"/>
<dbReference type="Proteomes" id="UP000199586">
    <property type="component" value="Unassembled WGS sequence"/>
</dbReference>
<keyword evidence="4" id="KW-1185">Reference proteome</keyword>
<dbReference type="InterPro" id="IPR036034">
    <property type="entry name" value="PDZ_sf"/>
</dbReference>
<protein>
    <recommendedName>
        <fullName evidence="2">PDZ domain-containing protein</fullName>
    </recommendedName>
</protein>
<dbReference type="OrthoDB" id="7567941at2"/>
<evidence type="ECO:0000313" key="3">
    <source>
        <dbReference type="EMBL" id="SFP84227.1"/>
    </source>
</evidence>
<evidence type="ECO:0000259" key="2">
    <source>
        <dbReference type="PROSITE" id="PS50106"/>
    </source>
</evidence>
<dbReference type="Gene3D" id="2.30.42.10">
    <property type="match status" value="1"/>
</dbReference>
<gene>
    <name evidence="3" type="ORF">SAMN04488241_108149</name>
</gene>
<feature type="signal peptide" evidence="1">
    <location>
        <begin position="1"/>
        <end position="24"/>
    </location>
</feature>
<dbReference type="RefSeq" id="WP_093333770.1">
    <property type="nucleotide sequence ID" value="NZ_FOXP01000008.1"/>
</dbReference>
<dbReference type="SMART" id="SM00228">
    <property type="entry name" value="PDZ"/>
    <property type="match status" value="1"/>
</dbReference>
<dbReference type="SUPFAM" id="SSF50156">
    <property type="entry name" value="PDZ domain-like"/>
    <property type="match status" value="1"/>
</dbReference>
<organism evidence="3 4">
    <name type="scientific">Sphingomonas rubra</name>
    <dbReference type="NCBI Taxonomy" id="634430"/>
    <lineage>
        <taxon>Bacteria</taxon>
        <taxon>Pseudomonadati</taxon>
        <taxon>Pseudomonadota</taxon>
        <taxon>Alphaproteobacteria</taxon>
        <taxon>Sphingomonadales</taxon>
        <taxon>Sphingomonadaceae</taxon>
        <taxon>Sphingomonas</taxon>
    </lineage>
</organism>
<name>A0A1I5TNP6_9SPHN</name>
<keyword evidence="1" id="KW-0732">Signal</keyword>
<accession>A0A1I5TNP6</accession>
<evidence type="ECO:0000313" key="4">
    <source>
        <dbReference type="Proteomes" id="UP000199586"/>
    </source>
</evidence>
<dbReference type="AlphaFoldDB" id="A0A1I5TNP6"/>
<reference evidence="4" key="1">
    <citation type="submission" date="2016-10" db="EMBL/GenBank/DDBJ databases">
        <authorList>
            <person name="Varghese N."/>
            <person name="Submissions S."/>
        </authorList>
    </citation>
    <scope>NUCLEOTIDE SEQUENCE [LARGE SCALE GENOMIC DNA]</scope>
    <source>
        <strain evidence="4">CGMCC 1.9113</strain>
    </source>
</reference>
<dbReference type="EMBL" id="FOXP01000008">
    <property type="protein sequence ID" value="SFP84227.1"/>
    <property type="molecule type" value="Genomic_DNA"/>
</dbReference>
<evidence type="ECO:0000256" key="1">
    <source>
        <dbReference type="SAM" id="SignalP"/>
    </source>
</evidence>
<feature type="chain" id="PRO_5011527498" description="PDZ domain-containing protein" evidence="1">
    <location>
        <begin position="25"/>
        <end position="254"/>
    </location>
</feature>
<dbReference type="InterPro" id="IPR001478">
    <property type="entry name" value="PDZ"/>
</dbReference>
<sequence>MSKHTIFLPAVAAAIALLATPALGADKDKPEHLYGPEPTWEQFRSLAEAGIQARLIDPESARISWSAGFFKGMFRPFLEGRYHGYVACGTVNARNRMGGYAGASGFVVVIDYDRVLYAAIERVLGGLVEAPCAKMARAGQFPPLPAGAITASVMGAAPAPVAVTAAAPNTPTATVSAASGLSLRAMPDGAYISAVTPDSPAALAGLKPGMVVASVNAIPLAGMGDAMLKVVDAAGVTASLAIVGGRTVTLGAKP</sequence>